<evidence type="ECO:0000256" key="1">
    <source>
        <dbReference type="SAM" id="MobiDB-lite"/>
    </source>
</evidence>
<evidence type="ECO:0000313" key="3">
    <source>
        <dbReference type="Proteomes" id="UP000503441"/>
    </source>
</evidence>
<evidence type="ECO:0000313" key="2">
    <source>
        <dbReference type="EMBL" id="QIM17778.1"/>
    </source>
</evidence>
<proteinExistence type="predicted"/>
<dbReference type="EMBL" id="CP049933">
    <property type="protein sequence ID" value="QIM17778.1"/>
    <property type="molecule type" value="Genomic_DNA"/>
</dbReference>
<dbReference type="Proteomes" id="UP000503441">
    <property type="component" value="Chromosome"/>
</dbReference>
<keyword evidence="3" id="KW-1185">Reference proteome</keyword>
<protein>
    <submittedName>
        <fullName evidence="2">Uncharacterized protein</fullName>
    </submittedName>
</protein>
<reference evidence="2 3" key="1">
    <citation type="submission" date="2020-03" db="EMBL/GenBank/DDBJ databases">
        <title>Leucobacter sp. nov., isolated from beetles.</title>
        <authorList>
            <person name="Hyun D.-W."/>
            <person name="Bae J.-W."/>
        </authorList>
    </citation>
    <scope>NUCLEOTIDE SEQUENCE [LARGE SCALE GENOMIC DNA]</scope>
    <source>
        <strain evidence="2 3">HDW9A</strain>
    </source>
</reference>
<dbReference type="RefSeq" id="WP_166328663.1">
    <property type="nucleotide sequence ID" value="NZ_CP049933.1"/>
</dbReference>
<organism evidence="2 3">
    <name type="scientific">Leucobacter coleopterorum</name>
    <dbReference type="NCBI Taxonomy" id="2714933"/>
    <lineage>
        <taxon>Bacteria</taxon>
        <taxon>Bacillati</taxon>
        <taxon>Actinomycetota</taxon>
        <taxon>Actinomycetes</taxon>
        <taxon>Micrococcales</taxon>
        <taxon>Microbacteriaceae</taxon>
        <taxon>Leucobacter</taxon>
    </lineage>
</organism>
<sequence>MTFSTADHIKGEGVFAIDASGTPAMFFRQGESPEIYTQNGKLDKKSELYDGSQRASDPPPSYNQASDVRTDMQGVSKNGTMFLYPGGYEIPKVFVYDLNGDLVFEWSASGDHFGVSVEGGYITINEQNSTQVLLPPWNPDA</sequence>
<gene>
    <name evidence="2" type="ORF">G7066_02030</name>
</gene>
<feature type="region of interest" description="Disordered" evidence="1">
    <location>
        <begin position="39"/>
        <end position="67"/>
    </location>
</feature>
<accession>A0ABX6JU69</accession>
<name>A0ABX6JU69_9MICO</name>